<dbReference type="Proteomes" id="UP001602013">
    <property type="component" value="Unassembled WGS sequence"/>
</dbReference>
<accession>A0ABW6T6U8</accession>
<dbReference type="Pfam" id="PF13614">
    <property type="entry name" value="AAA_31"/>
    <property type="match status" value="1"/>
</dbReference>
<evidence type="ECO:0000259" key="1">
    <source>
        <dbReference type="Pfam" id="PF13614"/>
    </source>
</evidence>
<name>A0ABW6T6U8_9ACTN</name>
<dbReference type="RefSeq" id="WP_387418267.1">
    <property type="nucleotide sequence ID" value="NZ_JBIASD010000067.1"/>
</dbReference>
<evidence type="ECO:0000313" key="3">
    <source>
        <dbReference type="Proteomes" id="UP001602013"/>
    </source>
</evidence>
<comment type="caution">
    <text evidence="2">The sequence shown here is derived from an EMBL/GenBank/DDBJ whole genome shotgun (WGS) entry which is preliminary data.</text>
</comment>
<gene>
    <name evidence="2" type="ORF">ACFYXI_41950</name>
</gene>
<dbReference type="Gene3D" id="3.40.50.300">
    <property type="entry name" value="P-loop containing nucleotide triphosphate hydrolases"/>
    <property type="match status" value="1"/>
</dbReference>
<dbReference type="EMBL" id="JBIASD010000067">
    <property type="protein sequence ID" value="MFF3672107.1"/>
    <property type="molecule type" value="Genomic_DNA"/>
</dbReference>
<dbReference type="InterPro" id="IPR027417">
    <property type="entry name" value="P-loop_NTPase"/>
</dbReference>
<dbReference type="InterPro" id="IPR025669">
    <property type="entry name" value="AAA_dom"/>
</dbReference>
<organism evidence="2 3">
    <name type="scientific">Microtetraspora malaysiensis</name>
    <dbReference type="NCBI Taxonomy" id="161358"/>
    <lineage>
        <taxon>Bacteria</taxon>
        <taxon>Bacillati</taxon>
        <taxon>Actinomycetota</taxon>
        <taxon>Actinomycetes</taxon>
        <taxon>Streptosporangiales</taxon>
        <taxon>Streptosporangiaceae</taxon>
        <taxon>Microtetraspora</taxon>
    </lineage>
</organism>
<dbReference type="SUPFAM" id="SSF52540">
    <property type="entry name" value="P-loop containing nucleoside triphosphate hydrolases"/>
    <property type="match status" value="1"/>
</dbReference>
<sequence>MIWTVTNLKPGTAKTTSAVWLAHALYEQGHKVLLVGADPGGAHLKLAPDLSDGMGSGVRWRRRRRGRRLG</sequence>
<evidence type="ECO:0000313" key="2">
    <source>
        <dbReference type="EMBL" id="MFF3672107.1"/>
    </source>
</evidence>
<protein>
    <submittedName>
        <fullName evidence="2">AAA family ATPase</fullName>
    </submittedName>
</protein>
<reference evidence="2 3" key="1">
    <citation type="submission" date="2024-10" db="EMBL/GenBank/DDBJ databases">
        <title>The Natural Products Discovery Center: Release of the First 8490 Sequenced Strains for Exploring Actinobacteria Biosynthetic Diversity.</title>
        <authorList>
            <person name="Kalkreuter E."/>
            <person name="Kautsar S.A."/>
            <person name="Yang D."/>
            <person name="Bader C.D."/>
            <person name="Teijaro C.N."/>
            <person name="Fluegel L."/>
            <person name="Davis C.M."/>
            <person name="Simpson J.R."/>
            <person name="Lauterbach L."/>
            <person name="Steele A.D."/>
            <person name="Gui C."/>
            <person name="Meng S."/>
            <person name="Li G."/>
            <person name="Viehrig K."/>
            <person name="Ye F."/>
            <person name="Su P."/>
            <person name="Kiefer A.F."/>
            <person name="Nichols A."/>
            <person name="Cepeda A.J."/>
            <person name="Yan W."/>
            <person name="Fan B."/>
            <person name="Jiang Y."/>
            <person name="Adhikari A."/>
            <person name="Zheng C.-J."/>
            <person name="Schuster L."/>
            <person name="Cowan T.M."/>
            <person name="Smanski M.J."/>
            <person name="Chevrette M.G."/>
            <person name="De Carvalho L.P.S."/>
            <person name="Shen B."/>
        </authorList>
    </citation>
    <scope>NUCLEOTIDE SEQUENCE [LARGE SCALE GENOMIC DNA]</scope>
    <source>
        <strain evidence="2 3">NPDC002173</strain>
    </source>
</reference>
<keyword evidence="3" id="KW-1185">Reference proteome</keyword>
<proteinExistence type="predicted"/>
<feature type="domain" description="AAA" evidence="1">
    <location>
        <begin position="4"/>
        <end position="40"/>
    </location>
</feature>